<organism evidence="1 2">
    <name type="scientific">Megaselia scalaris</name>
    <name type="common">Humpbacked fly</name>
    <name type="synonym">Phora scalaris</name>
    <dbReference type="NCBI Taxonomy" id="36166"/>
    <lineage>
        <taxon>Eukaryota</taxon>
        <taxon>Metazoa</taxon>
        <taxon>Ecdysozoa</taxon>
        <taxon>Arthropoda</taxon>
        <taxon>Hexapoda</taxon>
        <taxon>Insecta</taxon>
        <taxon>Pterygota</taxon>
        <taxon>Neoptera</taxon>
        <taxon>Endopterygota</taxon>
        <taxon>Diptera</taxon>
        <taxon>Brachycera</taxon>
        <taxon>Muscomorpha</taxon>
        <taxon>Platypezoidea</taxon>
        <taxon>Phoridae</taxon>
        <taxon>Megaseliini</taxon>
        <taxon>Megaselia</taxon>
    </lineage>
</organism>
<dbReference type="SUPFAM" id="SSF52540">
    <property type="entry name" value="P-loop containing nucleoside triphosphate hydrolases"/>
    <property type="match status" value="1"/>
</dbReference>
<dbReference type="InterPro" id="IPR026983">
    <property type="entry name" value="DHC"/>
</dbReference>
<evidence type="ECO:0000313" key="1">
    <source>
        <dbReference type="EnsemblMetazoa" id="MESCA004220-PA"/>
    </source>
</evidence>
<dbReference type="HOGENOM" id="CLU_1514285_0_0_1"/>
<reference evidence="2" key="1">
    <citation type="submission" date="2013-02" db="EMBL/GenBank/DDBJ databases">
        <authorList>
            <person name="Hughes D."/>
        </authorList>
    </citation>
    <scope>NUCLEOTIDE SEQUENCE</scope>
    <source>
        <strain>Durham</strain>
        <strain evidence="2">NC isolate 2 -- Noor lab</strain>
    </source>
</reference>
<name>T1GL33_MEGSC</name>
<dbReference type="GO" id="GO:0007018">
    <property type="term" value="P:microtubule-based movement"/>
    <property type="evidence" value="ECO:0007669"/>
    <property type="project" value="InterPro"/>
</dbReference>
<dbReference type="GO" id="GO:0030286">
    <property type="term" value="C:dynein complex"/>
    <property type="evidence" value="ECO:0007669"/>
    <property type="project" value="InterPro"/>
</dbReference>
<keyword evidence="2" id="KW-1185">Reference proteome</keyword>
<dbReference type="Pfam" id="PF12775">
    <property type="entry name" value="AAA_7"/>
    <property type="match status" value="1"/>
</dbReference>
<dbReference type="EnsemblMetazoa" id="MESCA004220-RA">
    <property type="protein sequence ID" value="MESCA004220-PA"/>
    <property type="gene ID" value="MESCA004220"/>
</dbReference>
<dbReference type="Gene3D" id="1.20.920.30">
    <property type="match status" value="1"/>
</dbReference>
<sequence>IILNLNFSSRTSSLDVQRTIEAAVEKRTKDTFGPPIGKRIACFIDDMNMPQVDDYGTQQPIALLKLLFERGGMYDRDKDLIWKKFKDLTFYSAMGCAGGGRNEVDPRFISMYSVFNLVFPNDESLAQIYSAILKGHFVKGGFKENLLKICDILVEMTLKLFKGVKKTFTMGTMPTTQH</sequence>
<dbReference type="EMBL" id="CAQQ02134778">
    <property type="status" value="NOT_ANNOTATED_CDS"/>
    <property type="molecule type" value="Genomic_DNA"/>
</dbReference>
<dbReference type="PANTHER" id="PTHR22878:SF63">
    <property type="entry name" value="DYNEIN AXONEMAL HEAVY CHAIN 10"/>
    <property type="match status" value="1"/>
</dbReference>
<evidence type="ECO:0000313" key="2">
    <source>
        <dbReference type="Proteomes" id="UP000015102"/>
    </source>
</evidence>
<accession>T1GL33</accession>
<dbReference type="Gene3D" id="3.40.50.300">
    <property type="entry name" value="P-loop containing nucleotide triphosphate hydrolases"/>
    <property type="match status" value="1"/>
</dbReference>
<dbReference type="OMA" id="RDSIMIT"/>
<reference evidence="1" key="2">
    <citation type="submission" date="2015-06" db="UniProtKB">
        <authorList>
            <consortium name="EnsemblMetazoa"/>
        </authorList>
    </citation>
    <scope>IDENTIFICATION</scope>
</reference>
<protein>
    <submittedName>
        <fullName evidence="1">Uncharacterized protein</fullName>
    </submittedName>
</protein>
<dbReference type="EMBL" id="CAQQ02134780">
    <property type="status" value="NOT_ANNOTATED_CDS"/>
    <property type="molecule type" value="Genomic_DNA"/>
</dbReference>
<dbReference type="EMBL" id="CAQQ02134779">
    <property type="status" value="NOT_ANNOTATED_CDS"/>
    <property type="molecule type" value="Genomic_DNA"/>
</dbReference>
<dbReference type="PANTHER" id="PTHR22878">
    <property type="entry name" value="DYNEIN HEAVY CHAIN 6, AXONEMAL-LIKE-RELATED"/>
    <property type="match status" value="1"/>
</dbReference>
<dbReference type="InterPro" id="IPR027417">
    <property type="entry name" value="P-loop_NTPase"/>
</dbReference>
<dbReference type="STRING" id="36166.T1GL33"/>
<proteinExistence type="predicted"/>
<dbReference type="GO" id="GO:0051959">
    <property type="term" value="F:dynein light intermediate chain binding"/>
    <property type="evidence" value="ECO:0007669"/>
    <property type="project" value="InterPro"/>
</dbReference>
<dbReference type="GO" id="GO:0045505">
    <property type="term" value="F:dynein intermediate chain binding"/>
    <property type="evidence" value="ECO:0007669"/>
    <property type="project" value="InterPro"/>
</dbReference>
<dbReference type="AlphaFoldDB" id="T1GL33"/>
<dbReference type="Proteomes" id="UP000015102">
    <property type="component" value="Unassembled WGS sequence"/>
</dbReference>